<dbReference type="PANTHER" id="PTHR43685">
    <property type="entry name" value="GLYCOSYLTRANSFERASE"/>
    <property type="match status" value="1"/>
</dbReference>
<feature type="domain" description="Glycosyltransferase 2-like" evidence="3">
    <location>
        <begin position="5"/>
        <end position="162"/>
    </location>
</feature>
<evidence type="ECO:0000313" key="4">
    <source>
        <dbReference type="EMBL" id="MDL9981524.1"/>
    </source>
</evidence>
<reference evidence="4 5" key="1">
    <citation type="submission" date="2023-06" db="EMBL/GenBank/DDBJ databases">
        <title>Microbacterium sp. nov., isolated from a waste landfill.</title>
        <authorList>
            <person name="Wen W."/>
        </authorList>
    </citation>
    <scope>NUCLEOTIDE SEQUENCE [LARGE SCALE GENOMIC DNA]</scope>
    <source>
        <strain evidence="4 5">ASV49</strain>
    </source>
</reference>
<comment type="caution">
    <text evidence="4">The sequence shown here is derived from an EMBL/GenBank/DDBJ whole genome shotgun (WGS) entry which is preliminary data.</text>
</comment>
<dbReference type="InterPro" id="IPR050834">
    <property type="entry name" value="Glycosyltransf_2"/>
</dbReference>
<keyword evidence="2" id="KW-1133">Transmembrane helix</keyword>
<gene>
    <name evidence="4" type="ORF">QSV35_19515</name>
</gene>
<dbReference type="CDD" id="cd00761">
    <property type="entry name" value="Glyco_tranf_GTA_type"/>
    <property type="match status" value="1"/>
</dbReference>
<protein>
    <submittedName>
        <fullName evidence="4">Glycosyltransferase family 2 protein</fullName>
    </submittedName>
</protein>
<dbReference type="RefSeq" id="WP_286290663.1">
    <property type="nucleotide sequence ID" value="NZ_JASXSZ010000009.1"/>
</dbReference>
<feature type="transmembrane region" description="Helical" evidence="2">
    <location>
        <begin position="130"/>
        <end position="148"/>
    </location>
</feature>
<evidence type="ECO:0000256" key="1">
    <source>
        <dbReference type="SAM" id="MobiDB-lite"/>
    </source>
</evidence>
<dbReference type="InterPro" id="IPR001173">
    <property type="entry name" value="Glyco_trans_2-like"/>
</dbReference>
<dbReference type="PANTHER" id="PTHR43685:SF14">
    <property type="entry name" value="GLYCOSYLTRANSFERASE 2-LIKE DOMAIN-CONTAINING PROTEIN"/>
    <property type="match status" value="1"/>
</dbReference>
<organism evidence="4 5">
    <name type="scientific">Microbacterium candidum</name>
    <dbReference type="NCBI Taxonomy" id="3041922"/>
    <lineage>
        <taxon>Bacteria</taxon>
        <taxon>Bacillati</taxon>
        <taxon>Actinomycetota</taxon>
        <taxon>Actinomycetes</taxon>
        <taxon>Micrococcales</taxon>
        <taxon>Microbacteriaceae</taxon>
        <taxon>Microbacterium</taxon>
    </lineage>
</organism>
<keyword evidence="5" id="KW-1185">Reference proteome</keyword>
<evidence type="ECO:0000256" key="2">
    <source>
        <dbReference type="SAM" id="Phobius"/>
    </source>
</evidence>
<dbReference type="InterPro" id="IPR029044">
    <property type="entry name" value="Nucleotide-diphossugar_trans"/>
</dbReference>
<feature type="region of interest" description="Disordered" evidence="1">
    <location>
        <begin position="242"/>
        <end position="265"/>
    </location>
</feature>
<keyword evidence="2" id="KW-0812">Transmembrane</keyword>
<name>A0ABT7N489_9MICO</name>
<dbReference type="Pfam" id="PF00535">
    <property type="entry name" value="Glycos_transf_2"/>
    <property type="match status" value="1"/>
</dbReference>
<sequence length="265" mass="29194">MSTFSVVIPSYNDADMLRECLRALAVQTRAPDEVIVVDNGSTDDTSAVARAAGARVVLEPERGVLHATAAGFDAAAGEIIGRLDADSRPLPDWVELVLARFDADPTTDAVTGSGTFYGCGAFWRFVGRRLYLGGFFLFVSVFIGRTPVFGSNFAMRREVWEDVRGRIHLDDPRAHDDLDISCVLDPDTGVDYDRDLLMPVSARPFATFAGFQRRASWAFHLLGVNLREIPWHTRVLAGAAGRRRRRKRQRAASGISPRSVPASRE</sequence>
<dbReference type="SUPFAM" id="SSF53448">
    <property type="entry name" value="Nucleotide-diphospho-sugar transferases"/>
    <property type="match status" value="1"/>
</dbReference>
<evidence type="ECO:0000259" key="3">
    <source>
        <dbReference type="Pfam" id="PF00535"/>
    </source>
</evidence>
<dbReference type="Gene3D" id="3.90.550.10">
    <property type="entry name" value="Spore Coat Polysaccharide Biosynthesis Protein SpsA, Chain A"/>
    <property type="match status" value="1"/>
</dbReference>
<dbReference type="EMBL" id="JASXSZ010000009">
    <property type="protein sequence ID" value="MDL9981524.1"/>
    <property type="molecule type" value="Genomic_DNA"/>
</dbReference>
<accession>A0ABT7N489</accession>
<keyword evidence="2" id="KW-0472">Membrane</keyword>
<proteinExistence type="predicted"/>
<evidence type="ECO:0000313" key="5">
    <source>
        <dbReference type="Proteomes" id="UP001235064"/>
    </source>
</evidence>
<dbReference type="Proteomes" id="UP001235064">
    <property type="component" value="Unassembled WGS sequence"/>
</dbReference>